<accession>A0A4P6ZL75</accession>
<dbReference type="EMBL" id="CP034726">
    <property type="protein sequence ID" value="QBP18000.1"/>
    <property type="molecule type" value="Genomic_DNA"/>
</dbReference>
<dbReference type="InterPro" id="IPR041931">
    <property type="entry name" value="DNA_pol3_alpha_thumb_dom"/>
</dbReference>
<keyword evidence="14" id="KW-1185">Reference proteome</keyword>
<evidence type="ECO:0000256" key="3">
    <source>
        <dbReference type="ARBA" id="ARBA00012417"/>
    </source>
</evidence>
<evidence type="ECO:0000256" key="4">
    <source>
        <dbReference type="ARBA" id="ARBA00019114"/>
    </source>
</evidence>
<keyword evidence="7" id="KW-0235">DNA replication</keyword>
<dbReference type="InterPro" id="IPR004365">
    <property type="entry name" value="NA-bd_OB_tRNA"/>
</dbReference>
<evidence type="ECO:0000259" key="12">
    <source>
        <dbReference type="SMART" id="SM00481"/>
    </source>
</evidence>
<dbReference type="SUPFAM" id="SSF89550">
    <property type="entry name" value="PHP domain-like"/>
    <property type="match status" value="1"/>
</dbReference>
<comment type="function">
    <text evidence="9">DNA polymerase III is a complex, multichain enzyme responsible for most of the replicative synthesis in bacteria. This DNA polymerase also exhibits 3' to 5' exonuclease activity. The alpha chain is the DNA polymerase.</text>
</comment>
<name>A0A4P6ZL75_9LACO</name>
<dbReference type="OrthoDB" id="9803237at2"/>
<comment type="similarity">
    <text evidence="2">Belongs to the DNA polymerase type-C family. DnaE subfamily.</text>
</comment>
<dbReference type="InterPro" id="IPR004805">
    <property type="entry name" value="DnaE2/DnaE/PolC"/>
</dbReference>
<dbReference type="InterPro" id="IPR029460">
    <property type="entry name" value="DNAPol_HHH"/>
</dbReference>
<evidence type="ECO:0000256" key="8">
    <source>
        <dbReference type="ARBA" id="ARBA00022932"/>
    </source>
</evidence>
<dbReference type="Pfam" id="PF17657">
    <property type="entry name" value="DNA_pol3_finger"/>
    <property type="match status" value="1"/>
</dbReference>
<dbReference type="InterPro" id="IPR004013">
    <property type="entry name" value="PHP_dom"/>
</dbReference>
<evidence type="ECO:0000313" key="14">
    <source>
        <dbReference type="Proteomes" id="UP000294321"/>
    </source>
</evidence>
<evidence type="ECO:0000313" key="13">
    <source>
        <dbReference type="EMBL" id="QBP18000.1"/>
    </source>
</evidence>
<reference evidence="14" key="1">
    <citation type="submission" date="2018-12" db="EMBL/GenBank/DDBJ databases">
        <title>A new species of lactobacillus.</title>
        <authorList>
            <person name="Jian Y."/>
            <person name="Xin L."/>
            <person name="Hong Z.J."/>
            <person name="Ming L.Z."/>
            <person name="Hong X.Z."/>
        </authorList>
    </citation>
    <scope>NUCLEOTIDE SEQUENCE [LARGE SCALE GENOMIC DNA]</scope>
    <source>
        <strain evidence="14">HSLZ-75</strain>
    </source>
</reference>
<comment type="subcellular location">
    <subcellularLocation>
        <location evidence="1">Cytoplasm</location>
    </subcellularLocation>
</comment>
<dbReference type="Pfam" id="PF02811">
    <property type="entry name" value="PHP"/>
    <property type="match status" value="1"/>
</dbReference>
<protein>
    <recommendedName>
        <fullName evidence="4">DNA polymerase III subunit alpha</fullName>
        <ecNumber evidence="3">2.7.7.7</ecNumber>
    </recommendedName>
</protein>
<dbReference type="InterPro" id="IPR040982">
    <property type="entry name" value="DNA_pol3_finger"/>
</dbReference>
<evidence type="ECO:0000256" key="1">
    <source>
        <dbReference type="ARBA" id="ARBA00004496"/>
    </source>
</evidence>
<evidence type="ECO:0000256" key="5">
    <source>
        <dbReference type="ARBA" id="ARBA00022679"/>
    </source>
</evidence>
<dbReference type="GO" id="GO:0003676">
    <property type="term" value="F:nucleic acid binding"/>
    <property type="evidence" value="ECO:0007669"/>
    <property type="project" value="InterPro"/>
</dbReference>
<comment type="subunit">
    <text evidence="10">DNA polymerase III contains a core (composed of alpha, epsilon and theta chains) that associates with a tau subunit. This core dimerizes to form the POLIII' complex. PolIII' associates with the gamma complex (composed of gamma, delta, delta', psi and chi chains) and with the beta chain to form the complete DNA polymerase III complex.</text>
</comment>
<proteinExistence type="inferred from homology"/>
<sequence length="1237" mass="141758">MGFVPLQVISAYSLLQSTIAVPKLVTQAKKLGYKSLALTDHDVMYGAVRFYNLCKAHGIHPVIGLTLTINGVINTDENYDVILLAKDLLGYRNLMKISTLKRTVGEHQQLTWDQIHQHLKGLYLITPLNQEFSKLVQIGQQTLAERYLDNLTQFIPKDQLKIGVGVVNNDKYLRLLKLISKQTQVNLLALSPVKYLSSDQAFALKVLDTIQKGQQIPSPVKEYHSQNLGRQWLKSEANMAEAFTRVGLARAAQETANIANDCRFIIKKQQMRLPHFYDEAEAKSGHGQSSREYLKYLSEKGLANRFHVNKYEQTPVKYQKRLDHELSIIRDMGFDDYFLIVWDIVRFIRSRHITTGDGRGSAAGSLVAYVLYITDVDPIQYHLLFARFLNKERAQMPDIDLDIPDVRRDEVLQYVHDKYQDSDPKYRNDPLHEHVSQIITFDTMAAKQSVQDVGRVFGLNSHQLRQWSKAIPSVPGITLREAYRQSQMLRNLYNSGTPENPSAPLNQLLLKTAHQVEGLPRHYSTHAAGLILSDQPLVKLSPLQNGNEHLLMTQYSKNYAEQVGLLKIDFLGLRNLTLLGNVLRLVRDHVNPKFNIRKINLNDPRTLRLFQKGDTDGVFQFESSGIRQVLRKLHPDRFSLVVAVNALYRPGPIHNIDTFIERKNGQKQSRYPSKAVEKILAPTYGIIVYQEQVMLIAQVMGGFTLGEADIFRRAMSKKNHALMSGLRTKFIIGAQKKGYKESVAKMMFDYMNRFASYGFNKSHAVAYSKLAFQLAYLKAHYSTAFFAALLNSVMGNIKKTKRYLAGAHRLGVKIVAPDINSGSKGCTVKNGKLQLGLNFLHDISTELVNTIEQNRGNCFADLNDFIFKTYPYLLLEAKSNRAPNQKGDSGRDLLGSDDPTPSLFPLIYSGALDRINKINATDRDRLPRYELRSACYRIFHTINVYYQRFSGSQTYSQEYHAVQKYRENAKTYQKTADKIKYSDYLKYRQAVKVFKIHAQQGLQKHIELIRQKIKTFESLGLKITPDVRHSPLDLKRAEYYYLNFNPMNLYSSLVEPLNLIPISGLKSVQKFARIMATIKRVHEVRTKNGKLMAFADVTDGIDNISIVIFPSVYESVKNLLKFSRIIVVNGRVEKSPKLQLVADHIWPAANLMRQYQLRTRQYKRYNWRQHCCYIRINNQDILQSLYRVINQNRGPYPILIFNVANGNKFLLSSRYTVSRQAQNQLIKLLGNHNVIYK</sequence>
<dbReference type="RefSeq" id="WP_133441557.1">
    <property type="nucleotide sequence ID" value="NZ_CP034726.1"/>
</dbReference>
<dbReference type="Pfam" id="PF14579">
    <property type="entry name" value="HHH_6"/>
    <property type="match status" value="1"/>
</dbReference>
<dbReference type="EC" id="2.7.7.7" evidence="3"/>
<dbReference type="Proteomes" id="UP000294321">
    <property type="component" value="Chromosome"/>
</dbReference>
<dbReference type="KEGG" id="lji:ELX58_02290"/>
<evidence type="ECO:0000256" key="2">
    <source>
        <dbReference type="ARBA" id="ARBA00009496"/>
    </source>
</evidence>
<dbReference type="Pfam" id="PF01336">
    <property type="entry name" value="tRNA_anti-codon"/>
    <property type="match status" value="1"/>
</dbReference>
<dbReference type="Gene3D" id="3.20.20.140">
    <property type="entry name" value="Metal-dependent hydrolases"/>
    <property type="match status" value="1"/>
</dbReference>
<dbReference type="InterPro" id="IPR011708">
    <property type="entry name" value="DNA_pol3_alpha_NTPase_dom"/>
</dbReference>
<dbReference type="InterPro" id="IPR016195">
    <property type="entry name" value="Pol/histidinol_Pase-like"/>
</dbReference>
<dbReference type="CDD" id="cd04485">
    <property type="entry name" value="DnaE_OBF"/>
    <property type="match status" value="1"/>
</dbReference>
<gene>
    <name evidence="13" type="ORF">ELX58_02290</name>
</gene>
<dbReference type="CDD" id="cd07431">
    <property type="entry name" value="PHP_PolIIIA"/>
    <property type="match status" value="1"/>
</dbReference>
<dbReference type="PANTHER" id="PTHR32294">
    <property type="entry name" value="DNA POLYMERASE III SUBUNIT ALPHA"/>
    <property type="match status" value="1"/>
</dbReference>
<dbReference type="SMART" id="SM00481">
    <property type="entry name" value="POLIIIAc"/>
    <property type="match status" value="1"/>
</dbReference>
<dbReference type="GO" id="GO:0003887">
    <property type="term" value="F:DNA-directed DNA polymerase activity"/>
    <property type="evidence" value="ECO:0007669"/>
    <property type="project" value="UniProtKB-KW"/>
</dbReference>
<evidence type="ECO:0000256" key="10">
    <source>
        <dbReference type="ARBA" id="ARBA00026073"/>
    </source>
</evidence>
<evidence type="ECO:0000256" key="6">
    <source>
        <dbReference type="ARBA" id="ARBA00022695"/>
    </source>
</evidence>
<dbReference type="Gene3D" id="1.10.10.1600">
    <property type="entry name" value="Bacterial DNA polymerase III alpha subunit, thumb domain"/>
    <property type="match status" value="1"/>
</dbReference>
<evidence type="ECO:0000256" key="11">
    <source>
        <dbReference type="ARBA" id="ARBA00049244"/>
    </source>
</evidence>
<feature type="domain" description="Polymerase/histidinol phosphatase N-terminal" evidence="12">
    <location>
        <begin position="4"/>
        <end position="71"/>
    </location>
</feature>
<keyword evidence="5" id="KW-0808">Transferase</keyword>
<dbReference type="InterPro" id="IPR003141">
    <property type="entry name" value="Pol/His_phosphatase_N"/>
</dbReference>
<dbReference type="GO" id="GO:0008408">
    <property type="term" value="F:3'-5' exonuclease activity"/>
    <property type="evidence" value="ECO:0007669"/>
    <property type="project" value="InterPro"/>
</dbReference>
<evidence type="ECO:0000256" key="7">
    <source>
        <dbReference type="ARBA" id="ARBA00022705"/>
    </source>
</evidence>
<organism evidence="13 14">
    <name type="scientific">Acetilactobacillus jinshanensis</name>
    <dbReference type="NCBI Taxonomy" id="1720083"/>
    <lineage>
        <taxon>Bacteria</taxon>
        <taxon>Bacillati</taxon>
        <taxon>Bacillota</taxon>
        <taxon>Bacilli</taxon>
        <taxon>Lactobacillales</taxon>
        <taxon>Lactobacillaceae</taxon>
        <taxon>Acetilactobacillus</taxon>
    </lineage>
</organism>
<dbReference type="GO" id="GO:0005737">
    <property type="term" value="C:cytoplasm"/>
    <property type="evidence" value="ECO:0007669"/>
    <property type="project" value="UniProtKB-SubCell"/>
</dbReference>
<dbReference type="GO" id="GO:0006260">
    <property type="term" value="P:DNA replication"/>
    <property type="evidence" value="ECO:0007669"/>
    <property type="project" value="UniProtKB-KW"/>
</dbReference>
<dbReference type="Pfam" id="PF07733">
    <property type="entry name" value="DNA_pol3_alpha"/>
    <property type="match status" value="1"/>
</dbReference>
<keyword evidence="8" id="KW-0239">DNA-directed DNA polymerase</keyword>
<dbReference type="AlphaFoldDB" id="A0A4P6ZL75"/>
<comment type="catalytic activity">
    <reaction evidence="11">
        <text>DNA(n) + a 2'-deoxyribonucleoside 5'-triphosphate = DNA(n+1) + diphosphate</text>
        <dbReference type="Rhea" id="RHEA:22508"/>
        <dbReference type="Rhea" id="RHEA-COMP:17339"/>
        <dbReference type="Rhea" id="RHEA-COMP:17340"/>
        <dbReference type="ChEBI" id="CHEBI:33019"/>
        <dbReference type="ChEBI" id="CHEBI:61560"/>
        <dbReference type="ChEBI" id="CHEBI:173112"/>
        <dbReference type="EC" id="2.7.7.7"/>
    </reaction>
</comment>
<keyword evidence="6" id="KW-0548">Nucleotidyltransferase</keyword>
<dbReference type="PANTHER" id="PTHR32294:SF0">
    <property type="entry name" value="DNA POLYMERASE III SUBUNIT ALPHA"/>
    <property type="match status" value="1"/>
</dbReference>
<evidence type="ECO:0000256" key="9">
    <source>
        <dbReference type="ARBA" id="ARBA00025611"/>
    </source>
</evidence>
<dbReference type="NCBIfam" id="TIGR00594">
    <property type="entry name" value="polc"/>
    <property type="match status" value="1"/>
</dbReference>